<evidence type="ECO:0000256" key="2">
    <source>
        <dbReference type="ARBA" id="ARBA00006339"/>
    </source>
</evidence>
<comment type="caution">
    <text evidence="10">The sequence shown here is derived from an EMBL/GenBank/DDBJ whole genome shotgun (WGS) entry which is preliminary data.</text>
</comment>
<feature type="transmembrane region" description="Helical" evidence="9">
    <location>
        <begin position="82"/>
        <end position="99"/>
    </location>
</feature>
<dbReference type="Pfam" id="PF03567">
    <property type="entry name" value="Sulfotransfer_2"/>
    <property type="match status" value="1"/>
</dbReference>
<comment type="subcellular location">
    <subcellularLocation>
        <location evidence="1 9">Golgi apparatus membrane</location>
        <topology evidence="1 9">Single-pass type II membrane protein</topology>
    </subcellularLocation>
</comment>
<comment type="similarity">
    <text evidence="2 9">Belongs to the sulfotransferase 2 family.</text>
</comment>
<dbReference type="PANTHER" id="PTHR12137">
    <property type="entry name" value="CARBOHYDRATE SULFOTRANSFERASE"/>
    <property type="match status" value="1"/>
</dbReference>
<feature type="non-terminal residue" evidence="10">
    <location>
        <position position="1"/>
    </location>
</feature>
<dbReference type="GO" id="GO:0000139">
    <property type="term" value="C:Golgi membrane"/>
    <property type="evidence" value="ECO:0007669"/>
    <property type="project" value="UniProtKB-SubCell"/>
</dbReference>
<keyword evidence="8 9" id="KW-0325">Glycoprotein</keyword>
<dbReference type="GO" id="GO:0016051">
    <property type="term" value="P:carbohydrate biosynthetic process"/>
    <property type="evidence" value="ECO:0007669"/>
    <property type="project" value="InterPro"/>
</dbReference>
<dbReference type="PANTHER" id="PTHR12137:SF54">
    <property type="entry name" value="CARBOHYDRATE SULFOTRANSFERASE"/>
    <property type="match status" value="1"/>
</dbReference>
<evidence type="ECO:0000256" key="9">
    <source>
        <dbReference type="RuleBase" id="RU364020"/>
    </source>
</evidence>
<keyword evidence="7 9" id="KW-0472">Membrane</keyword>
<accession>A0A8J5KD32</accession>
<dbReference type="InterPro" id="IPR018011">
    <property type="entry name" value="Carb_sulfotrans_8-10"/>
</dbReference>
<dbReference type="InterPro" id="IPR005331">
    <property type="entry name" value="Sulfotransferase"/>
</dbReference>
<organism evidence="10 11">
    <name type="scientific">Homarus americanus</name>
    <name type="common">American lobster</name>
    <dbReference type="NCBI Taxonomy" id="6706"/>
    <lineage>
        <taxon>Eukaryota</taxon>
        <taxon>Metazoa</taxon>
        <taxon>Ecdysozoa</taxon>
        <taxon>Arthropoda</taxon>
        <taxon>Crustacea</taxon>
        <taxon>Multicrustacea</taxon>
        <taxon>Malacostraca</taxon>
        <taxon>Eumalacostraca</taxon>
        <taxon>Eucarida</taxon>
        <taxon>Decapoda</taxon>
        <taxon>Pleocyemata</taxon>
        <taxon>Astacidea</taxon>
        <taxon>Nephropoidea</taxon>
        <taxon>Nephropidae</taxon>
        <taxon>Homarus</taxon>
    </lineage>
</organism>
<evidence type="ECO:0000313" key="10">
    <source>
        <dbReference type="EMBL" id="KAG7167844.1"/>
    </source>
</evidence>
<protein>
    <recommendedName>
        <fullName evidence="9">Carbohydrate sulfotransferase</fullName>
        <ecNumber evidence="9">2.8.2.-</ecNumber>
    </recommendedName>
</protein>
<sequence>NREAEASVHREKTVTCLSLLSCTLHLSLQKLRSTQYKKSAALPRPPDESNRIITAFIGGRLRLLTDRTSTSQANMTKVKTKVLVVLLVQSIAVVTLWFWTKDSGTDLKVGDSARELNYELWTRDTSRVLNLQDDDGTKTIREEVTERNEEGESHSWLRVSEYGQESSYVNHEGSQSEQHDSPSYVNDNQEVVVSVESEQNETYNQETLIMNSIQNGKSVPGNARELGADQEELYVARYLRQRRELIKTTCERLHPSCSLNSPLVSRNYYFHNYSTTVCTIAKAGSSTWRAHLRRINKGPPSHLPIFQDPLRDEFLARPRPDVIRDIQASAKIITVRHPLTRLVSCYRQKYKDGKKLPYHHTNLEKLYHKTHAGAYWSDKVHQFWVPALHNNGLIPHDLHLRLGLQQPFDPKTKADYNSQCCPCYFDYAYVTKVETLTEDLQYVFRVLGLPSDPSVSMNQLRRNLDKPYSDFWYYRKVPVYLKRQIYEIFKLDLEMFGYQLPQNFLPDD</sequence>
<evidence type="ECO:0000256" key="6">
    <source>
        <dbReference type="ARBA" id="ARBA00023034"/>
    </source>
</evidence>
<reference evidence="10" key="1">
    <citation type="journal article" date="2021" name="Sci. Adv.">
        <title>The American lobster genome reveals insights on longevity, neural, and immune adaptations.</title>
        <authorList>
            <person name="Polinski J.M."/>
            <person name="Zimin A.V."/>
            <person name="Clark K.F."/>
            <person name="Kohn A.B."/>
            <person name="Sadowski N."/>
            <person name="Timp W."/>
            <person name="Ptitsyn A."/>
            <person name="Khanna P."/>
            <person name="Romanova D.Y."/>
            <person name="Williams P."/>
            <person name="Greenwood S.J."/>
            <person name="Moroz L.L."/>
            <person name="Walt D.R."/>
            <person name="Bodnar A.G."/>
        </authorList>
    </citation>
    <scope>NUCLEOTIDE SEQUENCE</scope>
    <source>
        <strain evidence="10">GMGI-L3</strain>
    </source>
</reference>
<evidence type="ECO:0000256" key="1">
    <source>
        <dbReference type="ARBA" id="ARBA00004323"/>
    </source>
</evidence>
<evidence type="ECO:0000256" key="5">
    <source>
        <dbReference type="ARBA" id="ARBA00022989"/>
    </source>
</evidence>
<dbReference type="Proteomes" id="UP000747542">
    <property type="component" value="Unassembled WGS sequence"/>
</dbReference>
<dbReference type="EMBL" id="JAHLQT010021257">
    <property type="protein sequence ID" value="KAG7167844.1"/>
    <property type="molecule type" value="Genomic_DNA"/>
</dbReference>
<dbReference type="AlphaFoldDB" id="A0A8J5KD32"/>
<dbReference type="GO" id="GO:0008146">
    <property type="term" value="F:sulfotransferase activity"/>
    <property type="evidence" value="ECO:0007669"/>
    <property type="project" value="InterPro"/>
</dbReference>
<keyword evidence="6 9" id="KW-0333">Golgi apparatus</keyword>
<name>A0A8J5KD32_HOMAM</name>
<keyword evidence="5 9" id="KW-1133">Transmembrane helix</keyword>
<keyword evidence="3 9" id="KW-0808">Transferase</keyword>
<evidence type="ECO:0000313" key="11">
    <source>
        <dbReference type="Proteomes" id="UP000747542"/>
    </source>
</evidence>
<gene>
    <name evidence="10" type="primary">Chst13-L2</name>
    <name evidence="10" type="ORF">Hamer_G010248</name>
</gene>
<evidence type="ECO:0000256" key="7">
    <source>
        <dbReference type="ARBA" id="ARBA00023136"/>
    </source>
</evidence>
<keyword evidence="4 9" id="KW-0812">Transmembrane</keyword>
<evidence type="ECO:0000256" key="4">
    <source>
        <dbReference type="ARBA" id="ARBA00022692"/>
    </source>
</evidence>
<proteinExistence type="inferred from homology"/>
<evidence type="ECO:0000256" key="8">
    <source>
        <dbReference type="ARBA" id="ARBA00023180"/>
    </source>
</evidence>
<keyword evidence="9" id="KW-0119">Carbohydrate metabolism</keyword>
<evidence type="ECO:0000256" key="3">
    <source>
        <dbReference type="ARBA" id="ARBA00022679"/>
    </source>
</evidence>
<dbReference type="EC" id="2.8.2.-" evidence="9"/>
<keyword evidence="11" id="KW-1185">Reference proteome</keyword>
<keyword evidence="9" id="KW-0735">Signal-anchor</keyword>